<accession>A0ABT3DIU6</accession>
<organism evidence="5 6">
    <name type="scientific">Metabacillus halosaccharovorans</name>
    <dbReference type="NCBI Taxonomy" id="930124"/>
    <lineage>
        <taxon>Bacteria</taxon>
        <taxon>Bacillati</taxon>
        <taxon>Bacillota</taxon>
        <taxon>Bacilli</taxon>
        <taxon>Bacillales</taxon>
        <taxon>Bacillaceae</taxon>
        <taxon>Metabacillus</taxon>
    </lineage>
</organism>
<keyword evidence="6" id="KW-1185">Reference proteome</keyword>
<dbReference type="Pfam" id="PF00295">
    <property type="entry name" value="Glyco_hydro_28"/>
    <property type="match status" value="1"/>
</dbReference>
<comment type="similarity">
    <text evidence="1 4">Belongs to the glycosyl hydrolase 28 family.</text>
</comment>
<keyword evidence="2 4" id="KW-0378">Hydrolase</keyword>
<proteinExistence type="inferred from homology"/>
<evidence type="ECO:0000256" key="4">
    <source>
        <dbReference type="RuleBase" id="RU361169"/>
    </source>
</evidence>
<dbReference type="SUPFAM" id="SSF51126">
    <property type="entry name" value="Pectin lyase-like"/>
    <property type="match status" value="1"/>
</dbReference>
<dbReference type="InterPro" id="IPR051801">
    <property type="entry name" value="GH28_Enzymes"/>
</dbReference>
<comment type="caution">
    <text evidence="5">The sequence shown here is derived from an EMBL/GenBank/DDBJ whole genome shotgun (WGS) entry which is preliminary data.</text>
</comment>
<reference evidence="5 6" key="1">
    <citation type="submission" date="2022-10" db="EMBL/GenBank/DDBJ databases">
        <title>Draft genome assembly of moderately radiation resistant bacterium Metabacillus halosaccharovorans.</title>
        <authorList>
            <person name="Pal S."/>
            <person name="Gopinathan A."/>
        </authorList>
    </citation>
    <scope>NUCLEOTIDE SEQUENCE [LARGE SCALE GENOMIC DNA]</scope>
    <source>
        <strain evidence="5 6">VITHBRA001</strain>
    </source>
</reference>
<evidence type="ECO:0000256" key="2">
    <source>
        <dbReference type="ARBA" id="ARBA00022801"/>
    </source>
</evidence>
<dbReference type="RefSeq" id="WP_264143452.1">
    <property type="nucleotide sequence ID" value="NZ_JAOYEY010000043.1"/>
</dbReference>
<dbReference type="PROSITE" id="PS00502">
    <property type="entry name" value="POLYGALACTURONASE"/>
    <property type="match status" value="1"/>
</dbReference>
<dbReference type="SMART" id="SM00710">
    <property type="entry name" value="PbH1"/>
    <property type="match status" value="5"/>
</dbReference>
<evidence type="ECO:0000256" key="1">
    <source>
        <dbReference type="ARBA" id="ARBA00008834"/>
    </source>
</evidence>
<gene>
    <name evidence="5" type="ORF">OIH86_15165</name>
</gene>
<dbReference type="InterPro" id="IPR000743">
    <property type="entry name" value="Glyco_hydro_28"/>
</dbReference>
<dbReference type="EMBL" id="JAOYEY010000043">
    <property type="protein sequence ID" value="MCV9886978.1"/>
    <property type="molecule type" value="Genomic_DNA"/>
</dbReference>
<evidence type="ECO:0000313" key="5">
    <source>
        <dbReference type="EMBL" id="MCV9886978.1"/>
    </source>
</evidence>
<dbReference type="InterPro" id="IPR006626">
    <property type="entry name" value="PbH1"/>
</dbReference>
<dbReference type="PANTHER" id="PTHR31339">
    <property type="entry name" value="PECTIN LYASE-RELATED"/>
    <property type="match status" value="1"/>
</dbReference>
<keyword evidence="3 4" id="KW-0326">Glycosidase</keyword>
<name>A0ABT3DIU6_9BACI</name>
<dbReference type="PANTHER" id="PTHR31339:SF9">
    <property type="entry name" value="PLASMIN AND FIBRONECTIN-BINDING PROTEIN A"/>
    <property type="match status" value="1"/>
</dbReference>
<dbReference type="InterPro" id="IPR011050">
    <property type="entry name" value="Pectin_lyase_fold/virulence"/>
</dbReference>
<evidence type="ECO:0000256" key="3">
    <source>
        <dbReference type="ARBA" id="ARBA00023295"/>
    </source>
</evidence>
<sequence>MIPTSTTGLHDITQYGAVGDGETVNTKMIAAAIQACEDAGGGTVYVPAGRFLTGAILLKSNMNLYLEAGSTLLFSTDINEYPVVHSRWEGVKKDVYASCIYSENSENISVTGYGTLDGNGAFWWDLFRKKENKYPRPKLVSFDSCRHILISGVKMIQSPSWTVNPICCEDVTIHHLTIVNPSHSPNTDGIDPESCRNVRISDCHIDVGDDCIAIKAGTEDTEKRVACENITITNCTMIHGHGGVVLGSEMSGDIRNVTVSNCIFEGTDRGIRLKSRRGRGGVVEDIRVSNIIMIGVICPFIANLYYFCGPRGKEKYVWDKNPYPVTEETPVFRRIHFSNITAREVSAAAGFLYGLPEMYVEDVTFDHVTVNMADDAEPGMPAMMSELKPMKQRGFYCGNVKGVSFHRVTISNHQGPAFYVENGEDIEFNQCKQKTSSEESMIELKNVTSS</sequence>
<dbReference type="GO" id="GO:0016787">
    <property type="term" value="F:hydrolase activity"/>
    <property type="evidence" value="ECO:0007669"/>
    <property type="project" value="UniProtKB-KW"/>
</dbReference>
<dbReference type="Proteomes" id="UP001526147">
    <property type="component" value="Unassembled WGS sequence"/>
</dbReference>
<dbReference type="Gene3D" id="2.160.20.10">
    <property type="entry name" value="Single-stranded right-handed beta-helix, Pectin lyase-like"/>
    <property type="match status" value="1"/>
</dbReference>
<protein>
    <submittedName>
        <fullName evidence="5">Glycoside hydrolase family 28 protein</fullName>
    </submittedName>
</protein>
<dbReference type="InterPro" id="IPR012334">
    <property type="entry name" value="Pectin_lyas_fold"/>
</dbReference>
<evidence type="ECO:0000313" key="6">
    <source>
        <dbReference type="Proteomes" id="UP001526147"/>
    </source>
</evidence>